<sequence>MGAGGVIVGNAVTAASGNLAPSAQMRAQLQANPTINADGRMQLPTETAHVRTVISRYGGVIKQAAAVAIPQQTVGGFRSGVAMKQTVNDPGHGKGSPNLNSHRERAGGWMVGYSGHRPGARDITHTMAGGGVPLFHRPEGSRQQLGQGIALDHRPTTAFQEIAPTLKGGVIDVPVVGGVGIAPTLLHLPLP</sequence>
<dbReference type="AlphaFoldDB" id="A0A7S2N7L8"/>
<proteinExistence type="predicted"/>
<name>A0A7S2N7L8_9EUKA</name>
<protein>
    <submittedName>
        <fullName evidence="1">Uncharacterized protein</fullName>
    </submittedName>
</protein>
<gene>
    <name evidence="1" type="ORF">CBRE1094_LOCUS35793</name>
</gene>
<reference evidence="1" key="1">
    <citation type="submission" date="2021-01" db="EMBL/GenBank/DDBJ databases">
        <authorList>
            <person name="Corre E."/>
            <person name="Pelletier E."/>
            <person name="Niang G."/>
            <person name="Scheremetjew M."/>
            <person name="Finn R."/>
            <person name="Kale V."/>
            <person name="Holt S."/>
            <person name="Cochrane G."/>
            <person name="Meng A."/>
            <person name="Brown T."/>
            <person name="Cohen L."/>
        </authorList>
    </citation>
    <scope>NUCLEOTIDE SEQUENCE</scope>
    <source>
        <strain evidence="1">UTEX LB 985</strain>
    </source>
</reference>
<evidence type="ECO:0000313" key="1">
    <source>
        <dbReference type="EMBL" id="CAD9524860.1"/>
    </source>
</evidence>
<dbReference type="EMBL" id="HBGU01065650">
    <property type="protein sequence ID" value="CAD9524860.1"/>
    <property type="molecule type" value="Transcribed_RNA"/>
</dbReference>
<organism evidence="1">
    <name type="scientific">Haptolina brevifila</name>
    <dbReference type="NCBI Taxonomy" id="156173"/>
    <lineage>
        <taxon>Eukaryota</taxon>
        <taxon>Haptista</taxon>
        <taxon>Haptophyta</taxon>
        <taxon>Prymnesiophyceae</taxon>
        <taxon>Prymnesiales</taxon>
        <taxon>Prymnesiaceae</taxon>
        <taxon>Haptolina</taxon>
    </lineage>
</organism>
<accession>A0A7S2N7L8</accession>